<sequence length="333" mass="37112">MLPVQVPNARRTVVHTKPIARSQGHLEIIRDHRAELDGTTAVRQFGEVRFSLVDGGPRELIRPSRLIDQSAEGYLRVCRPMDGEIWVFQDGRHAVVRDPEFVCYDSLRPYKIVMPEPFRMATLLFPHRLMGLTPKDTELLTARSCTGSEGLGALMSNLLIGLEKHSGKVGTAIELLGGSVAGLAAAFFAERMRSLAADADAGRQALMLSIQAFIRERLADPDLTPAVVAQRHNVSLRYLQKIFQEHNISPARWIRDERLARCRAELADPGLDHLSIAAVGERSGFYGASHFSRLFRDRYGITPREFRKQRNVNPAEFTGSPAPIRPTSGKVTQ</sequence>
<dbReference type="InterPro" id="IPR018060">
    <property type="entry name" value="HTH_AraC"/>
</dbReference>
<proteinExistence type="predicted"/>
<dbReference type="SMART" id="SM00342">
    <property type="entry name" value="HTH_ARAC"/>
    <property type="match status" value="1"/>
</dbReference>
<accession>A0ABV0ASI5</accession>
<dbReference type="PROSITE" id="PS01124">
    <property type="entry name" value="HTH_ARAC_FAMILY_2"/>
    <property type="match status" value="1"/>
</dbReference>
<dbReference type="Proteomes" id="UP001447516">
    <property type="component" value="Unassembled WGS sequence"/>
</dbReference>
<dbReference type="InterPro" id="IPR009057">
    <property type="entry name" value="Homeodomain-like_sf"/>
</dbReference>
<dbReference type="InterPro" id="IPR050204">
    <property type="entry name" value="AraC_XylS_family_regulators"/>
</dbReference>
<keyword evidence="7" id="KW-1185">Reference proteome</keyword>
<gene>
    <name evidence="6" type="ORF">AAH991_19295</name>
</gene>
<dbReference type="PANTHER" id="PTHR46796">
    <property type="entry name" value="HTH-TYPE TRANSCRIPTIONAL ACTIVATOR RHAS-RELATED"/>
    <property type="match status" value="1"/>
</dbReference>
<dbReference type="PANTHER" id="PTHR46796:SF6">
    <property type="entry name" value="ARAC SUBFAMILY"/>
    <property type="match status" value="1"/>
</dbReference>
<comment type="caution">
    <text evidence="6">The sequence shown here is derived from an EMBL/GenBank/DDBJ whole genome shotgun (WGS) entry which is preliminary data.</text>
</comment>
<reference evidence="6 7" key="1">
    <citation type="submission" date="2024-05" db="EMBL/GenBank/DDBJ databases">
        <title>Microbispora sp.ZYX-F-249.</title>
        <authorList>
            <person name="Xie H."/>
        </authorList>
    </citation>
    <scope>NUCLEOTIDE SEQUENCE [LARGE SCALE GENOMIC DNA]</scope>
    <source>
        <strain evidence="6 7">ZYX-F-249</strain>
    </source>
</reference>
<evidence type="ECO:0000256" key="1">
    <source>
        <dbReference type="ARBA" id="ARBA00023015"/>
    </source>
</evidence>
<organism evidence="6 7">
    <name type="scientific">Microbispora maris</name>
    <dbReference type="NCBI Taxonomy" id="3144104"/>
    <lineage>
        <taxon>Bacteria</taxon>
        <taxon>Bacillati</taxon>
        <taxon>Actinomycetota</taxon>
        <taxon>Actinomycetes</taxon>
        <taxon>Streptosporangiales</taxon>
        <taxon>Streptosporangiaceae</taxon>
        <taxon>Microbispora</taxon>
    </lineage>
</organism>
<dbReference type="EMBL" id="JBDJAW010000015">
    <property type="protein sequence ID" value="MEN3537266.1"/>
    <property type="molecule type" value="Genomic_DNA"/>
</dbReference>
<feature type="domain" description="HTH araC/xylS-type" evidence="5">
    <location>
        <begin position="208"/>
        <end position="309"/>
    </location>
</feature>
<dbReference type="Pfam" id="PF14525">
    <property type="entry name" value="AraC_binding_2"/>
    <property type="match status" value="1"/>
</dbReference>
<evidence type="ECO:0000256" key="4">
    <source>
        <dbReference type="SAM" id="MobiDB-lite"/>
    </source>
</evidence>
<evidence type="ECO:0000259" key="5">
    <source>
        <dbReference type="PROSITE" id="PS01124"/>
    </source>
</evidence>
<dbReference type="InterPro" id="IPR020449">
    <property type="entry name" value="Tscrpt_reg_AraC-type_HTH"/>
</dbReference>
<dbReference type="SUPFAM" id="SSF46689">
    <property type="entry name" value="Homeodomain-like"/>
    <property type="match status" value="1"/>
</dbReference>
<keyword evidence="2" id="KW-0238">DNA-binding</keyword>
<evidence type="ECO:0000256" key="3">
    <source>
        <dbReference type="ARBA" id="ARBA00023163"/>
    </source>
</evidence>
<dbReference type="Gene3D" id="1.10.10.60">
    <property type="entry name" value="Homeodomain-like"/>
    <property type="match status" value="1"/>
</dbReference>
<keyword evidence="1" id="KW-0805">Transcription regulation</keyword>
<dbReference type="RefSeq" id="WP_346227246.1">
    <property type="nucleotide sequence ID" value="NZ_JBDJAW010000015.1"/>
</dbReference>
<dbReference type="PRINTS" id="PR00032">
    <property type="entry name" value="HTHARAC"/>
</dbReference>
<name>A0ABV0ASI5_9ACTN</name>
<evidence type="ECO:0000256" key="2">
    <source>
        <dbReference type="ARBA" id="ARBA00023125"/>
    </source>
</evidence>
<dbReference type="Pfam" id="PF12833">
    <property type="entry name" value="HTH_18"/>
    <property type="match status" value="1"/>
</dbReference>
<evidence type="ECO:0000313" key="7">
    <source>
        <dbReference type="Proteomes" id="UP001447516"/>
    </source>
</evidence>
<evidence type="ECO:0000313" key="6">
    <source>
        <dbReference type="EMBL" id="MEN3537266.1"/>
    </source>
</evidence>
<keyword evidence="3" id="KW-0804">Transcription</keyword>
<feature type="region of interest" description="Disordered" evidence="4">
    <location>
        <begin position="310"/>
        <end position="333"/>
    </location>
</feature>
<dbReference type="InterPro" id="IPR035418">
    <property type="entry name" value="AraC-bd_2"/>
</dbReference>
<protein>
    <submittedName>
        <fullName evidence="6">Helix-turn-helix domain-containing protein</fullName>
    </submittedName>
</protein>